<organism evidence="8 9">
    <name type="scientific">Exophiala spinifera</name>
    <dbReference type="NCBI Taxonomy" id="91928"/>
    <lineage>
        <taxon>Eukaryota</taxon>
        <taxon>Fungi</taxon>
        <taxon>Dikarya</taxon>
        <taxon>Ascomycota</taxon>
        <taxon>Pezizomycotina</taxon>
        <taxon>Eurotiomycetes</taxon>
        <taxon>Chaetothyriomycetidae</taxon>
        <taxon>Chaetothyriales</taxon>
        <taxon>Herpotrichiellaceae</taxon>
        <taxon>Exophiala</taxon>
    </lineage>
</organism>
<dbReference type="InterPro" id="IPR002401">
    <property type="entry name" value="Cyt_P450_E_grp-I"/>
</dbReference>
<dbReference type="GO" id="GO:0005506">
    <property type="term" value="F:iron ion binding"/>
    <property type="evidence" value="ECO:0007669"/>
    <property type="project" value="InterPro"/>
</dbReference>
<dbReference type="PANTHER" id="PTHR24305">
    <property type="entry name" value="CYTOCHROME P450"/>
    <property type="match status" value="1"/>
</dbReference>
<dbReference type="GeneID" id="27333570"/>
<evidence type="ECO:0000256" key="6">
    <source>
        <dbReference type="PIRSR" id="PIRSR602401-1"/>
    </source>
</evidence>
<evidence type="ECO:0008006" key="10">
    <source>
        <dbReference type="Google" id="ProtNLM"/>
    </source>
</evidence>
<dbReference type="InterPro" id="IPR001128">
    <property type="entry name" value="Cyt_P450"/>
</dbReference>
<dbReference type="AlphaFoldDB" id="A0A0D2BCU5"/>
<evidence type="ECO:0000256" key="2">
    <source>
        <dbReference type="ARBA" id="ARBA00010617"/>
    </source>
</evidence>
<dbReference type="PROSITE" id="PS00086">
    <property type="entry name" value="CYTOCHROME_P450"/>
    <property type="match status" value="1"/>
</dbReference>
<dbReference type="RefSeq" id="XP_016236651.1">
    <property type="nucleotide sequence ID" value="XM_016380824.1"/>
</dbReference>
<keyword evidence="4 7" id="KW-0560">Oxidoreductase</keyword>
<dbReference type="InterPro" id="IPR017972">
    <property type="entry name" value="Cyt_P450_CS"/>
</dbReference>
<evidence type="ECO:0000256" key="5">
    <source>
        <dbReference type="ARBA" id="ARBA00023004"/>
    </source>
</evidence>
<name>A0A0D2BCU5_9EURO</name>
<keyword evidence="3 6" id="KW-0479">Metal-binding</keyword>
<accession>A0A0D2BCU5</accession>
<keyword evidence="9" id="KW-1185">Reference proteome</keyword>
<dbReference type="EMBL" id="KN847495">
    <property type="protein sequence ID" value="KIW16435.1"/>
    <property type="molecule type" value="Genomic_DNA"/>
</dbReference>
<gene>
    <name evidence="8" type="ORF">PV08_06487</name>
</gene>
<sequence length="486" mass="55236">MWLNLDTDHQYVHVAFFLIAGSVLRLLYRAQRGPLAHLPGPEISKWTGVVMSYYWLTGRGVYYVAYLHDKYGPVVRVTPDEADFADLSALKEIHRVGGRFAKSDFYRRLVPLGQNVFAQTDPKLHASRRRLLASPISDSSLTTFEDTINGRVLLAINRAAEEMQTRGAADMFKWWLFMATDVIGELSFGESFRMLEHGEKNQFTRDLEQLAGFQPFRTTFPSLVKLARYLSLPFFGKIAAAGRRIGQYAQASIDRYHSLLQRTDEKAPRTLFTKIWLDNELSPDDIRNEAQAYIVAGSDTTAVTLTYLVYSVCRNESVRKKLLEELASLPEDFRDKDLRNLSYLDQVITETLRLNAPVAVSLPRAVPPEGARLAGYDIPGGVTVSTQAYTLHRLKDIFEDPLRFNPDRWATPSKEMKEAMMAFGGGARICLGIHLARMELRLATARFFTRFPSVQISRQHGMDDGDMEQEHYFLMAPKGHRLLVEV</sequence>
<dbReference type="Proteomes" id="UP000053328">
    <property type="component" value="Unassembled WGS sequence"/>
</dbReference>
<evidence type="ECO:0000256" key="4">
    <source>
        <dbReference type="ARBA" id="ARBA00023002"/>
    </source>
</evidence>
<dbReference type="PRINTS" id="PR00463">
    <property type="entry name" value="EP450I"/>
</dbReference>
<keyword evidence="5 6" id="KW-0408">Iron</keyword>
<keyword evidence="7" id="KW-0503">Monooxygenase</keyword>
<reference evidence="8 9" key="1">
    <citation type="submission" date="2015-01" db="EMBL/GenBank/DDBJ databases">
        <title>The Genome Sequence of Exophiala spinifera CBS89968.</title>
        <authorList>
            <consortium name="The Broad Institute Genomics Platform"/>
            <person name="Cuomo C."/>
            <person name="de Hoog S."/>
            <person name="Gorbushina A."/>
            <person name="Stielow B."/>
            <person name="Teixiera M."/>
            <person name="Abouelleil A."/>
            <person name="Chapman S.B."/>
            <person name="Priest M."/>
            <person name="Young S.K."/>
            <person name="Wortman J."/>
            <person name="Nusbaum C."/>
            <person name="Birren B."/>
        </authorList>
    </citation>
    <scope>NUCLEOTIDE SEQUENCE [LARGE SCALE GENOMIC DNA]</scope>
    <source>
        <strain evidence="8 9">CBS 89968</strain>
    </source>
</reference>
<comment type="cofactor">
    <cofactor evidence="1 6">
        <name>heme</name>
        <dbReference type="ChEBI" id="CHEBI:30413"/>
    </cofactor>
</comment>
<dbReference type="PANTHER" id="PTHR24305:SF96">
    <property type="entry name" value="CYTOCHROME P450 MONOOXYGENASE STCB-RELATED"/>
    <property type="match status" value="1"/>
</dbReference>
<dbReference type="Pfam" id="PF00067">
    <property type="entry name" value="p450"/>
    <property type="match status" value="1"/>
</dbReference>
<dbReference type="VEuPathDB" id="FungiDB:PV08_06487"/>
<dbReference type="GO" id="GO:0004497">
    <property type="term" value="F:monooxygenase activity"/>
    <property type="evidence" value="ECO:0007669"/>
    <property type="project" value="UniProtKB-KW"/>
</dbReference>
<evidence type="ECO:0000313" key="8">
    <source>
        <dbReference type="EMBL" id="KIW16435.1"/>
    </source>
</evidence>
<dbReference type="GO" id="GO:0020037">
    <property type="term" value="F:heme binding"/>
    <property type="evidence" value="ECO:0007669"/>
    <property type="project" value="InterPro"/>
</dbReference>
<keyword evidence="6 7" id="KW-0349">Heme</keyword>
<dbReference type="InterPro" id="IPR036396">
    <property type="entry name" value="Cyt_P450_sf"/>
</dbReference>
<evidence type="ECO:0000313" key="9">
    <source>
        <dbReference type="Proteomes" id="UP000053328"/>
    </source>
</evidence>
<feature type="binding site" description="axial binding residue" evidence="6">
    <location>
        <position position="430"/>
    </location>
    <ligand>
        <name>heme</name>
        <dbReference type="ChEBI" id="CHEBI:30413"/>
    </ligand>
    <ligandPart>
        <name>Fe</name>
        <dbReference type="ChEBI" id="CHEBI:18248"/>
    </ligandPart>
</feature>
<dbReference type="Gene3D" id="1.10.630.10">
    <property type="entry name" value="Cytochrome P450"/>
    <property type="match status" value="1"/>
</dbReference>
<comment type="similarity">
    <text evidence="2 7">Belongs to the cytochrome P450 family.</text>
</comment>
<evidence type="ECO:0000256" key="7">
    <source>
        <dbReference type="RuleBase" id="RU000461"/>
    </source>
</evidence>
<dbReference type="HOGENOM" id="CLU_001570_14_2_1"/>
<protein>
    <recommendedName>
        <fullName evidence="10">Cytochrome P450</fullName>
    </recommendedName>
</protein>
<dbReference type="CDD" id="cd11059">
    <property type="entry name" value="CYP_fungal"/>
    <property type="match status" value="1"/>
</dbReference>
<dbReference type="SUPFAM" id="SSF48264">
    <property type="entry name" value="Cytochrome P450"/>
    <property type="match status" value="1"/>
</dbReference>
<evidence type="ECO:0000256" key="1">
    <source>
        <dbReference type="ARBA" id="ARBA00001971"/>
    </source>
</evidence>
<dbReference type="GO" id="GO:0016705">
    <property type="term" value="F:oxidoreductase activity, acting on paired donors, with incorporation or reduction of molecular oxygen"/>
    <property type="evidence" value="ECO:0007669"/>
    <property type="project" value="InterPro"/>
</dbReference>
<dbReference type="PRINTS" id="PR00385">
    <property type="entry name" value="P450"/>
</dbReference>
<dbReference type="InterPro" id="IPR050121">
    <property type="entry name" value="Cytochrome_P450_monoxygenase"/>
</dbReference>
<dbReference type="STRING" id="91928.A0A0D2BCU5"/>
<proteinExistence type="inferred from homology"/>
<evidence type="ECO:0000256" key="3">
    <source>
        <dbReference type="ARBA" id="ARBA00022723"/>
    </source>
</evidence>
<dbReference type="OrthoDB" id="1470350at2759"/>